<dbReference type="EMBL" id="UOFC01000070">
    <property type="protein sequence ID" value="VAW45729.1"/>
    <property type="molecule type" value="Genomic_DNA"/>
</dbReference>
<dbReference type="GO" id="GO:0043565">
    <property type="term" value="F:sequence-specific DNA binding"/>
    <property type="evidence" value="ECO:0007669"/>
    <property type="project" value="InterPro"/>
</dbReference>
<evidence type="ECO:0000313" key="1">
    <source>
        <dbReference type="EMBL" id="VAW45729.1"/>
    </source>
</evidence>
<dbReference type="SUPFAM" id="SSF48295">
    <property type="entry name" value="TrpR-like"/>
    <property type="match status" value="1"/>
</dbReference>
<proteinExistence type="predicted"/>
<dbReference type="GO" id="GO:0004803">
    <property type="term" value="F:transposase activity"/>
    <property type="evidence" value="ECO:0007669"/>
    <property type="project" value="InterPro"/>
</dbReference>
<accession>A0A3B0W8T8</accession>
<protein>
    <recommendedName>
        <fullName evidence="2">Transposase</fullName>
    </recommendedName>
</protein>
<organism evidence="1">
    <name type="scientific">hydrothermal vent metagenome</name>
    <dbReference type="NCBI Taxonomy" id="652676"/>
    <lineage>
        <taxon>unclassified sequences</taxon>
        <taxon>metagenomes</taxon>
        <taxon>ecological metagenomes</taxon>
    </lineage>
</organism>
<dbReference type="InterPro" id="IPR002514">
    <property type="entry name" value="Transposase_8"/>
</dbReference>
<reference evidence="1" key="1">
    <citation type="submission" date="2018-06" db="EMBL/GenBank/DDBJ databases">
        <authorList>
            <person name="Zhirakovskaya E."/>
        </authorList>
    </citation>
    <scope>NUCLEOTIDE SEQUENCE</scope>
</reference>
<gene>
    <name evidence="1" type="ORF">MNBD_GAMMA03-888</name>
</gene>
<dbReference type="Pfam" id="PF01527">
    <property type="entry name" value="HTH_Tnp_1"/>
    <property type="match status" value="1"/>
</dbReference>
<dbReference type="InterPro" id="IPR036388">
    <property type="entry name" value="WH-like_DNA-bd_sf"/>
</dbReference>
<evidence type="ECO:0008006" key="2">
    <source>
        <dbReference type="Google" id="ProtNLM"/>
    </source>
</evidence>
<dbReference type="InterPro" id="IPR010921">
    <property type="entry name" value="Trp_repressor/repl_initiator"/>
</dbReference>
<dbReference type="AlphaFoldDB" id="A0A3B0W8T8"/>
<dbReference type="GO" id="GO:0006313">
    <property type="term" value="P:DNA transposition"/>
    <property type="evidence" value="ECO:0007669"/>
    <property type="project" value="InterPro"/>
</dbReference>
<sequence length="91" mass="10523">MTRRKFTAKFKAKVAIDALKERESLAVLAQKYELLPQQITNWKREFLEGSESVFEGKSKSKKTESQEKEDGFLKIIGQQKVEIDFLKKALS</sequence>
<name>A0A3B0W8T8_9ZZZZ</name>
<dbReference type="Gene3D" id="1.10.10.10">
    <property type="entry name" value="Winged helix-like DNA-binding domain superfamily/Winged helix DNA-binding domain"/>
    <property type="match status" value="1"/>
</dbReference>